<dbReference type="PROSITE" id="PS50075">
    <property type="entry name" value="CARRIER"/>
    <property type="match status" value="1"/>
</dbReference>
<dbReference type="FunFam" id="3.40.50.12780:FF:000012">
    <property type="entry name" value="Non-ribosomal peptide synthetase"/>
    <property type="match status" value="1"/>
</dbReference>
<feature type="domain" description="Carrier" evidence="3">
    <location>
        <begin position="513"/>
        <end position="588"/>
    </location>
</feature>
<dbReference type="InterPro" id="IPR009081">
    <property type="entry name" value="PP-bd_ACP"/>
</dbReference>
<dbReference type="RefSeq" id="WP_318826129.1">
    <property type="nucleotide sequence ID" value="NZ_QXCT01000001.1"/>
</dbReference>
<dbReference type="Pfam" id="PF00501">
    <property type="entry name" value="AMP-binding"/>
    <property type="match status" value="1"/>
</dbReference>
<dbReference type="InterPro" id="IPR036736">
    <property type="entry name" value="ACP-like_sf"/>
</dbReference>
<dbReference type="InterPro" id="IPR023213">
    <property type="entry name" value="CAT-like_dom_sf"/>
</dbReference>
<dbReference type="Gene3D" id="3.40.50.980">
    <property type="match status" value="2"/>
</dbReference>
<dbReference type="GO" id="GO:0043041">
    <property type="term" value="P:amino acid activation for nonribosomal peptide biosynthetic process"/>
    <property type="evidence" value="ECO:0007669"/>
    <property type="project" value="TreeGrafter"/>
</dbReference>
<keyword evidence="1" id="KW-0596">Phosphopantetheine</keyword>
<dbReference type="Proteomes" id="UP001272137">
    <property type="component" value="Unassembled WGS sequence"/>
</dbReference>
<dbReference type="Gene3D" id="1.10.1200.10">
    <property type="entry name" value="ACP-like"/>
    <property type="match status" value="1"/>
</dbReference>
<dbReference type="GO" id="GO:0005737">
    <property type="term" value="C:cytoplasm"/>
    <property type="evidence" value="ECO:0007669"/>
    <property type="project" value="TreeGrafter"/>
</dbReference>
<dbReference type="Gene3D" id="2.30.38.10">
    <property type="entry name" value="Luciferase, Domain 3"/>
    <property type="match status" value="1"/>
</dbReference>
<dbReference type="Pfam" id="PF13193">
    <property type="entry name" value="AMP-binding_C"/>
    <property type="match status" value="1"/>
</dbReference>
<dbReference type="AlphaFoldDB" id="A0AAW9CQ99"/>
<dbReference type="InterPro" id="IPR045851">
    <property type="entry name" value="AMP-bd_C_sf"/>
</dbReference>
<dbReference type="FunFam" id="3.40.50.980:FF:000001">
    <property type="entry name" value="Non-ribosomal peptide synthetase"/>
    <property type="match status" value="1"/>
</dbReference>
<dbReference type="GO" id="GO:0003824">
    <property type="term" value="F:catalytic activity"/>
    <property type="evidence" value="ECO:0007669"/>
    <property type="project" value="InterPro"/>
</dbReference>
<dbReference type="InterPro" id="IPR000873">
    <property type="entry name" value="AMP-dep_synth/lig_dom"/>
</dbReference>
<dbReference type="Pfam" id="PF00550">
    <property type="entry name" value="PP-binding"/>
    <property type="match status" value="1"/>
</dbReference>
<name>A0AAW9CQ99_BURTH</name>
<reference evidence="4" key="1">
    <citation type="submission" date="2018-08" db="EMBL/GenBank/DDBJ databases">
        <title>Identification of Burkholderia cepacia strains that express a Burkholderia pseudomallei-like capsular polysaccharide.</title>
        <authorList>
            <person name="Burtnick M.N."/>
            <person name="Vongsouvath M."/>
            <person name="Newton P."/>
            <person name="Wuthiekanun V."/>
            <person name="Limmathurotsakul D."/>
            <person name="Brett P.J."/>
            <person name="Chantratita N."/>
            <person name="Dance D.A."/>
        </authorList>
    </citation>
    <scope>NUCLEOTIDE SEQUENCE</scope>
    <source>
        <strain evidence="4">SBXCC001</strain>
    </source>
</reference>
<dbReference type="PANTHER" id="PTHR45527">
    <property type="entry name" value="NONRIBOSOMAL PEPTIDE SYNTHETASE"/>
    <property type="match status" value="1"/>
</dbReference>
<dbReference type="FunFam" id="1.10.1200.10:FF:000016">
    <property type="entry name" value="Non-ribosomal peptide synthase"/>
    <property type="match status" value="1"/>
</dbReference>
<evidence type="ECO:0000256" key="1">
    <source>
        <dbReference type="ARBA" id="ARBA00022450"/>
    </source>
</evidence>
<dbReference type="GO" id="GO:0044550">
    <property type="term" value="P:secondary metabolite biosynthetic process"/>
    <property type="evidence" value="ECO:0007669"/>
    <property type="project" value="TreeGrafter"/>
</dbReference>
<dbReference type="InterPro" id="IPR001242">
    <property type="entry name" value="Condensation_dom"/>
</dbReference>
<evidence type="ECO:0000313" key="5">
    <source>
        <dbReference type="Proteomes" id="UP001272137"/>
    </source>
</evidence>
<dbReference type="GO" id="GO:0072330">
    <property type="term" value="P:monocarboxylic acid biosynthetic process"/>
    <property type="evidence" value="ECO:0007669"/>
    <property type="project" value="UniProtKB-ARBA"/>
</dbReference>
<dbReference type="InterPro" id="IPR010071">
    <property type="entry name" value="AA_adenyl_dom"/>
</dbReference>
<proteinExistence type="predicted"/>
<dbReference type="Gene3D" id="3.30.559.10">
    <property type="entry name" value="Chloramphenicol acetyltransferase-like domain"/>
    <property type="match status" value="1"/>
</dbReference>
<organism evidence="4 5">
    <name type="scientific">Burkholderia thailandensis</name>
    <dbReference type="NCBI Taxonomy" id="57975"/>
    <lineage>
        <taxon>Bacteria</taxon>
        <taxon>Pseudomonadati</taxon>
        <taxon>Pseudomonadota</taxon>
        <taxon>Betaproteobacteria</taxon>
        <taxon>Burkholderiales</taxon>
        <taxon>Burkholderiaceae</taxon>
        <taxon>Burkholderia</taxon>
        <taxon>pseudomallei group</taxon>
    </lineage>
</organism>
<gene>
    <name evidence="4" type="ORF">C7S16_4297</name>
</gene>
<dbReference type="PANTHER" id="PTHR45527:SF1">
    <property type="entry name" value="FATTY ACID SYNTHASE"/>
    <property type="match status" value="1"/>
</dbReference>
<keyword evidence="2" id="KW-0597">Phosphoprotein</keyword>
<dbReference type="SUPFAM" id="SSF56801">
    <property type="entry name" value="Acetyl-CoA synthetase-like"/>
    <property type="match status" value="1"/>
</dbReference>
<sequence>MDATHHKCADTVLQLYEAQVARAPDRTALIFQGTSLTYGKLDARANRLARHLTRNGPRRGEFIAICLDRSIDMIAALLGILKAGAAYVPLDPEYPDKRLQFMIEDCKASAVITSRAQVGRLQMPSVECVLLDELVDDATMSSGPGASDRAGPDDPLYCIYTSGSTGRPKGVVVSHAGFMNHHTWQVDEFELSAADTFLQRTSISFDASVWEIWTPLALGARLIVLSAIEQRLPFALVSAMVGNEVTVAQFVPTLLNAVVKIPQFAAVRCRLLFCGGEVLSVTLAQAVKLAVPCELVNLYGPTEATIDSLYWRVADIGGSVPIGRPISHAKCYLLDEQGRRVADGEVGEIHLAGRGLAIGYRNRPDLTKERFIQDPFDVAGARMYRTGDMGRVRADGAIEYTGRIDDQVKVRGFRIELSEIEAAIKAIEGAAEAAVVLVPRGQSGPMLAAYVQPKKGARLEEASIHASLTEMLPGHMVPHSIVVLPQIPLTVSGKVDRVALANSELAPVRVGEAPETDTERLVAEIWAKVLNRSDVSATANFFQLGGDSLSATQIIIKIGDRLKKIVDLRHLYQHPTVRTLASFVDTQAVSPERTQAVNGVPKSLHVAYAHCLPGIGQIEILDKPDYIPKHLENVTLAYRLGSGLNIDALHAAFDALSLRHEELRVTFYRNATSEFRRNVSVPVTRHHFVAERRAFDATISPDDAWIAAEIRREAMQPVDLTSGPLMHYRIVQVSTAPEWLLLVTVHHIVFDGWSTTILQRELSSLYSALIRETTAELPKLDCSYQDCVSEQRRKWEHGELRIHENYWRKTFASMPFPQVMPWKRERPENFSFEGARFEFSIEATVPAIDKFCNTHACSPNYVLLAAYFLVLARHTGQRDICVRSPMANRRTHAAAQVIGYFVQPSAFRIVLEDGLRYLDVVRALHDASVDAWEHAELPPQLFEACVDESPDRRFASPFQFHFNYQPFSVDLLQFEGVKTTRLGVPLLGVKTDLSLSVSRTATAFSCAFSYYTGISVAMTWRCWPRITLKC</sequence>
<dbReference type="InterPro" id="IPR025110">
    <property type="entry name" value="AMP-bd_C"/>
</dbReference>
<evidence type="ECO:0000313" key="4">
    <source>
        <dbReference type="EMBL" id="MDW9253180.1"/>
    </source>
</evidence>
<dbReference type="SMART" id="SM00823">
    <property type="entry name" value="PKS_PP"/>
    <property type="match status" value="1"/>
</dbReference>
<dbReference type="SUPFAM" id="SSF47336">
    <property type="entry name" value="ACP-like"/>
    <property type="match status" value="1"/>
</dbReference>
<dbReference type="Pfam" id="PF00668">
    <property type="entry name" value="Condensation"/>
    <property type="match status" value="1"/>
</dbReference>
<evidence type="ECO:0000256" key="2">
    <source>
        <dbReference type="ARBA" id="ARBA00022553"/>
    </source>
</evidence>
<comment type="caution">
    <text evidence="4">The sequence shown here is derived from an EMBL/GenBank/DDBJ whole genome shotgun (WGS) entry which is preliminary data.</text>
</comment>
<dbReference type="Gene3D" id="3.30.300.30">
    <property type="match status" value="1"/>
</dbReference>
<evidence type="ECO:0000259" key="3">
    <source>
        <dbReference type="PROSITE" id="PS50075"/>
    </source>
</evidence>
<accession>A0AAW9CQ99</accession>
<dbReference type="NCBIfam" id="TIGR01733">
    <property type="entry name" value="AA-adenyl-dom"/>
    <property type="match status" value="1"/>
</dbReference>
<dbReference type="CDD" id="cd05930">
    <property type="entry name" value="A_NRPS"/>
    <property type="match status" value="1"/>
</dbReference>
<dbReference type="EMBL" id="QXCT01000001">
    <property type="protein sequence ID" value="MDW9253180.1"/>
    <property type="molecule type" value="Genomic_DNA"/>
</dbReference>
<dbReference type="Gene3D" id="3.30.559.30">
    <property type="entry name" value="Nonribosomal peptide synthetase, condensation domain"/>
    <property type="match status" value="1"/>
</dbReference>
<protein>
    <submittedName>
        <fullName evidence="4">Amino acid adenylation domain protein</fullName>
    </submittedName>
</protein>
<dbReference type="GO" id="GO:0031177">
    <property type="term" value="F:phosphopantetheine binding"/>
    <property type="evidence" value="ECO:0007669"/>
    <property type="project" value="InterPro"/>
</dbReference>
<dbReference type="SUPFAM" id="SSF52777">
    <property type="entry name" value="CoA-dependent acyltransferases"/>
    <property type="match status" value="2"/>
</dbReference>
<dbReference type="InterPro" id="IPR020806">
    <property type="entry name" value="PKS_PP-bd"/>
</dbReference>